<dbReference type="GO" id="GO:0008235">
    <property type="term" value="F:metalloexopeptidase activity"/>
    <property type="evidence" value="ECO:0007669"/>
    <property type="project" value="InterPro"/>
</dbReference>
<organism evidence="3 4">
    <name type="scientific">Fonticella tunisiensis</name>
    <dbReference type="NCBI Taxonomy" id="1096341"/>
    <lineage>
        <taxon>Bacteria</taxon>
        <taxon>Bacillati</taxon>
        <taxon>Bacillota</taxon>
        <taxon>Clostridia</taxon>
        <taxon>Eubacteriales</taxon>
        <taxon>Clostridiaceae</taxon>
        <taxon>Fonticella</taxon>
    </lineage>
</organism>
<dbReference type="Gene3D" id="3.50.30.30">
    <property type="match status" value="1"/>
</dbReference>
<proteinExistence type="predicted"/>
<keyword evidence="3" id="KW-0645">Protease</keyword>
<dbReference type="Pfam" id="PF04389">
    <property type="entry name" value="Peptidase_M28"/>
    <property type="match status" value="1"/>
</dbReference>
<accession>A0A4R7KVL0</accession>
<comment type="caution">
    <text evidence="3">The sequence shown here is derived from an EMBL/GenBank/DDBJ whole genome shotgun (WGS) entry which is preliminary data.</text>
</comment>
<keyword evidence="1" id="KW-0812">Transmembrane</keyword>
<dbReference type="InterPro" id="IPR045175">
    <property type="entry name" value="M28_fam"/>
</dbReference>
<dbReference type="RefSeq" id="WP_133627420.1">
    <property type="nucleotide sequence ID" value="NZ_SOAZ01000004.1"/>
</dbReference>
<keyword evidence="3" id="KW-0121">Carboxypeptidase</keyword>
<sequence length="473" mass="53034">MRRRKFIIIFTLMFIFSFFNLHTYAGTSFEPINVYNIVNELSSKEYKGRLVGEDGNLKAQKYIEEYFKSIGLDPGGDNGTYLQSFEIITPLLDGSCYFKIYDLKGKKVKEYAYGTEFKEMPYGASAPGTVLGRAKTELSSKGNILLSSGGKISEMASDYENDLALKTKGISAVVYSSNMNYRFRSPYKLQSDYARGIVKVMVTDKVFKELLDFSNKGYTFEIKSSLDIKKVTASNVIGMIKGKKPNLPPIILSAHFDHVGFDADGVIYPGAFDNASGTAFLLELARVLKSSGKNDRTIIFAAFNGEEVGLVGSEYFVNHPPVDINNGECINFDMVGAVKNIPLSILTYGADESFSREIEDIARKLQINTNLLNENNSDHGPFCIKGINAVTLIHDDTTKIHTPEDTIKNFNMEKTEEVFAVVSSYLKTKDVKVAFSYKVQNSSNMRNFIILSMCFLLLFVLIYYSKRESIEKR</sequence>
<evidence type="ECO:0000256" key="1">
    <source>
        <dbReference type="SAM" id="Phobius"/>
    </source>
</evidence>
<keyword evidence="1" id="KW-0472">Membrane</keyword>
<dbReference type="PANTHER" id="PTHR12147:SF26">
    <property type="entry name" value="PEPTIDASE M28 DOMAIN-CONTAINING PROTEIN"/>
    <property type="match status" value="1"/>
</dbReference>
<dbReference type="PANTHER" id="PTHR12147">
    <property type="entry name" value="METALLOPEPTIDASE M28 FAMILY MEMBER"/>
    <property type="match status" value="1"/>
</dbReference>
<dbReference type="AlphaFoldDB" id="A0A4R7KVL0"/>
<dbReference type="Proteomes" id="UP000295325">
    <property type="component" value="Unassembled WGS sequence"/>
</dbReference>
<protein>
    <submittedName>
        <fullName evidence="3">Zn-dependent M28 family amino/carboxypeptidase</fullName>
    </submittedName>
</protein>
<evidence type="ECO:0000313" key="3">
    <source>
        <dbReference type="EMBL" id="TDT62423.1"/>
    </source>
</evidence>
<reference evidence="3 4" key="1">
    <citation type="submission" date="2019-03" db="EMBL/GenBank/DDBJ databases">
        <title>Genomic Encyclopedia of Type Strains, Phase IV (KMG-IV): sequencing the most valuable type-strain genomes for metagenomic binning, comparative biology and taxonomic classification.</title>
        <authorList>
            <person name="Goeker M."/>
        </authorList>
    </citation>
    <scope>NUCLEOTIDE SEQUENCE [LARGE SCALE GENOMIC DNA]</scope>
    <source>
        <strain evidence="3 4">DSM 24455</strain>
    </source>
</reference>
<feature type="transmembrane region" description="Helical" evidence="1">
    <location>
        <begin position="445"/>
        <end position="464"/>
    </location>
</feature>
<evidence type="ECO:0000259" key="2">
    <source>
        <dbReference type="Pfam" id="PF04389"/>
    </source>
</evidence>
<evidence type="ECO:0000313" key="4">
    <source>
        <dbReference type="Proteomes" id="UP000295325"/>
    </source>
</evidence>
<dbReference type="EMBL" id="SOAZ01000004">
    <property type="protein sequence ID" value="TDT62423.1"/>
    <property type="molecule type" value="Genomic_DNA"/>
</dbReference>
<dbReference type="InterPro" id="IPR007484">
    <property type="entry name" value="Peptidase_M28"/>
</dbReference>
<dbReference type="GO" id="GO:0006508">
    <property type="term" value="P:proteolysis"/>
    <property type="evidence" value="ECO:0007669"/>
    <property type="project" value="InterPro"/>
</dbReference>
<dbReference type="OrthoDB" id="233977at2"/>
<keyword evidence="4" id="KW-1185">Reference proteome</keyword>
<keyword evidence="1" id="KW-1133">Transmembrane helix</keyword>
<gene>
    <name evidence="3" type="ORF">EDD71_104154</name>
</gene>
<keyword evidence="3" id="KW-0378">Hydrolase</keyword>
<dbReference type="GO" id="GO:0004180">
    <property type="term" value="F:carboxypeptidase activity"/>
    <property type="evidence" value="ECO:0007669"/>
    <property type="project" value="UniProtKB-KW"/>
</dbReference>
<name>A0A4R7KVL0_9CLOT</name>
<dbReference type="SUPFAM" id="SSF53187">
    <property type="entry name" value="Zn-dependent exopeptidases"/>
    <property type="match status" value="1"/>
</dbReference>
<dbReference type="Gene3D" id="3.40.630.10">
    <property type="entry name" value="Zn peptidases"/>
    <property type="match status" value="1"/>
</dbReference>
<feature type="domain" description="Peptidase M28" evidence="2">
    <location>
        <begin position="235"/>
        <end position="424"/>
    </location>
</feature>